<gene>
    <name evidence="3" type="ORF">MXM28_15060</name>
</gene>
<dbReference type="SUPFAM" id="SSF49401">
    <property type="entry name" value="Bacterial adhesins"/>
    <property type="match status" value="1"/>
</dbReference>
<evidence type="ECO:0000313" key="4">
    <source>
        <dbReference type="Proteomes" id="UP001306510"/>
    </source>
</evidence>
<evidence type="ECO:0000256" key="1">
    <source>
        <dbReference type="SAM" id="SignalP"/>
    </source>
</evidence>
<protein>
    <submittedName>
        <fullName evidence="3">Fimbrial protein</fullName>
    </submittedName>
</protein>
<dbReference type="InterPro" id="IPR008966">
    <property type="entry name" value="Adhesion_dom_sf"/>
</dbReference>
<dbReference type="EMBL" id="JALLMC010000005">
    <property type="protein sequence ID" value="MEB6411008.1"/>
    <property type="molecule type" value="Genomic_DNA"/>
</dbReference>
<dbReference type="PANTHER" id="PTHR33420">
    <property type="entry name" value="FIMBRIAL SUBUNIT ELFA-RELATED"/>
    <property type="match status" value="1"/>
</dbReference>
<feature type="signal peptide" evidence="1">
    <location>
        <begin position="1"/>
        <end position="25"/>
    </location>
</feature>
<dbReference type="InterPro" id="IPR050263">
    <property type="entry name" value="Bact_Fimbrial_Adh_Pro"/>
</dbReference>
<dbReference type="GeneID" id="93264391"/>
<evidence type="ECO:0000313" key="3">
    <source>
        <dbReference type="EMBL" id="MEB6411008.1"/>
    </source>
</evidence>
<proteinExistence type="predicted"/>
<dbReference type="Pfam" id="PF00419">
    <property type="entry name" value="Fimbrial"/>
    <property type="match status" value="1"/>
</dbReference>
<dbReference type="PANTHER" id="PTHR33420:SF5">
    <property type="entry name" value="FIMBRIAL SUBUNIT"/>
    <property type="match status" value="1"/>
</dbReference>
<sequence length="179" mass="18753">MKKPIILTSGTAALMYILLSSFALAADSTLAVTGNVIASSCDVDIGSVNQKIKIGTFSGKDFPSVGSTSAFKAMNINLSNCYEKLKTIQVTFSGTSDADNPALLALTSSGSGNTLATGVGVELLDSSGKTIPFDKVSPQTFDLDAGDNTLSFLLRYKSTRYPVTAGEASAVMYFDLTYQ</sequence>
<dbReference type="InterPro" id="IPR036937">
    <property type="entry name" value="Adhesion_dom_fimbrial_sf"/>
</dbReference>
<dbReference type="Proteomes" id="UP001306510">
    <property type="component" value="Unassembled WGS sequence"/>
</dbReference>
<keyword evidence="4" id="KW-1185">Reference proteome</keyword>
<dbReference type="RefSeq" id="WP_232057377.1">
    <property type="nucleotide sequence ID" value="NZ_CP162152.1"/>
</dbReference>
<dbReference type="Gene3D" id="2.60.40.1090">
    <property type="entry name" value="Fimbrial-type adhesion domain"/>
    <property type="match status" value="1"/>
</dbReference>
<evidence type="ECO:0000259" key="2">
    <source>
        <dbReference type="Pfam" id="PF00419"/>
    </source>
</evidence>
<dbReference type="InterPro" id="IPR000259">
    <property type="entry name" value="Adhesion_dom_fimbrial"/>
</dbReference>
<comment type="caution">
    <text evidence="3">The sequence shown here is derived from an EMBL/GenBank/DDBJ whole genome shotgun (WGS) entry which is preliminary data.</text>
</comment>
<keyword evidence="1" id="KW-0732">Signal</keyword>
<accession>A0ABU6E626</accession>
<feature type="domain" description="Fimbrial-type adhesion" evidence="2">
    <location>
        <begin position="32"/>
        <end position="179"/>
    </location>
</feature>
<feature type="chain" id="PRO_5045686955" evidence="1">
    <location>
        <begin position="26"/>
        <end position="179"/>
    </location>
</feature>
<name>A0ABU6E626_9ENTR</name>
<reference evidence="3 4" key="1">
    <citation type="submission" date="2022-04" db="EMBL/GenBank/DDBJ databases">
        <title>Whole genome surviellance of AMR bacteria from Assam, India: One Health Study.</title>
        <authorList>
            <person name="Mendem S.K."/>
            <person name="Rakshit O."/>
            <person name="Murugesan D."/>
            <person name="Shome R."/>
            <person name="Raisen C."/>
            <person name="Holmes M.A."/>
            <person name="Saikia K."/>
            <person name="Shome B.R."/>
        </authorList>
    </citation>
    <scope>NUCLEOTIDE SEQUENCE [LARGE SCALE GENOMIC DNA]</scope>
    <source>
        <strain evidence="3 4">MGG-11lp</strain>
    </source>
</reference>
<organism evidence="3 4">
    <name type="scientific">Enterobacter vonholyi</name>
    <dbReference type="NCBI Taxonomy" id="2797505"/>
    <lineage>
        <taxon>Bacteria</taxon>
        <taxon>Pseudomonadati</taxon>
        <taxon>Pseudomonadota</taxon>
        <taxon>Gammaproteobacteria</taxon>
        <taxon>Enterobacterales</taxon>
        <taxon>Enterobacteriaceae</taxon>
        <taxon>Enterobacter</taxon>
    </lineage>
</organism>